<dbReference type="OrthoDB" id="9802426at2"/>
<evidence type="ECO:0000259" key="9">
    <source>
        <dbReference type="PROSITE" id="PS51755"/>
    </source>
</evidence>
<feature type="domain" description="OmpR/PhoB-type" evidence="9">
    <location>
        <begin position="124"/>
        <end position="218"/>
    </location>
</feature>
<feature type="domain" description="Response regulatory" evidence="8">
    <location>
        <begin position="2"/>
        <end position="116"/>
    </location>
</feature>
<name>A0A4S3KZ90_9GAMM</name>
<dbReference type="Gene3D" id="6.10.250.690">
    <property type="match status" value="1"/>
</dbReference>
<dbReference type="InterPro" id="IPR011006">
    <property type="entry name" value="CheY-like_superfamily"/>
</dbReference>
<dbReference type="PROSITE" id="PS50110">
    <property type="entry name" value="RESPONSE_REGULATORY"/>
    <property type="match status" value="1"/>
</dbReference>
<dbReference type="Gene3D" id="3.40.50.2300">
    <property type="match status" value="1"/>
</dbReference>
<dbReference type="Pfam" id="PF00486">
    <property type="entry name" value="Trans_reg_C"/>
    <property type="match status" value="1"/>
</dbReference>
<sequence length="220" mass="24521">MRILVVEDDDALAQRVADALRAEQFVVETCADGSEADFLGGTESYDAAVLDLGLPGLDGVSVLRNWRRAEAKFPVLVLTARERWHDKLAAFNAGADDYLVKPFSMPELVVRVKALIRRASGHAEAVLNCGPLQFDTHAGRFLLNGDTLTLTAQEQRILAYLMHNQGRDVSRSELIEHVYERDLDHDSNVIDVLVGRIRRKLGVDLLHTRRGIGFYLSEQA</sequence>
<dbReference type="SMART" id="SM00448">
    <property type="entry name" value="REC"/>
    <property type="match status" value="1"/>
</dbReference>
<dbReference type="Gene3D" id="1.10.10.10">
    <property type="entry name" value="Winged helix-like DNA-binding domain superfamily/Winged helix DNA-binding domain"/>
    <property type="match status" value="1"/>
</dbReference>
<dbReference type="SUPFAM" id="SSF46894">
    <property type="entry name" value="C-terminal effector domain of the bipartite response regulators"/>
    <property type="match status" value="1"/>
</dbReference>
<evidence type="ECO:0000256" key="4">
    <source>
        <dbReference type="ARBA" id="ARBA00023125"/>
    </source>
</evidence>
<evidence type="ECO:0000256" key="2">
    <source>
        <dbReference type="ARBA" id="ARBA00023012"/>
    </source>
</evidence>
<dbReference type="GO" id="GO:0000976">
    <property type="term" value="F:transcription cis-regulatory region binding"/>
    <property type="evidence" value="ECO:0007669"/>
    <property type="project" value="TreeGrafter"/>
</dbReference>
<keyword evidence="2" id="KW-0902">Two-component regulatory system</keyword>
<keyword evidence="11" id="KW-1185">Reference proteome</keyword>
<accession>A0A4S3KZ90</accession>
<dbReference type="InterPro" id="IPR001789">
    <property type="entry name" value="Sig_transdc_resp-reg_receiver"/>
</dbReference>
<dbReference type="FunFam" id="3.40.50.2300:FF:000002">
    <property type="entry name" value="DNA-binding response regulator PhoP"/>
    <property type="match status" value="1"/>
</dbReference>
<dbReference type="CDD" id="cd00383">
    <property type="entry name" value="trans_reg_C"/>
    <property type="match status" value="1"/>
</dbReference>
<keyword evidence="1 6" id="KW-0597">Phosphoprotein</keyword>
<dbReference type="GO" id="GO:0006355">
    <property type="term" value="P:regulation of DNA-templated transcription"/>
    <property type="evidence" value="ECO:0007669"/>
    <property type="project" value="InterPro"/>
</dbReference>
<dbReference type="Pfam" id="PF00072">
    <property type="entry name" value="Response_reg"/>
    <property type="match status" value="1"/>
</dbReference>
<dbReference type="GO" id="GO:0000156">
    <property type="term" value="F:phosphorelay response regulator activity"/>
    <property type="evidence" value="ECO:0007669"/>
    <property type="project" value="TreeGrafter"/>
</dbReference>
<comment type="caution">
    <text evidence="10">The sequence shown here is derived from an EMBL/GenBank/DDBJ whole genome shotgun (WGS) entry which is preliminary data.</text>
</comment>
<dbReference type="PANTHER" id="PTHR48111:SF37">
    <property type="entry name" value="RESPONSE REGULATOR PROTEIN CARR"/>
    <property type="match status" value="1"/>
</dbReference>
<dbReference type="InterPro" id="IPR001867">
    <property type="entry name" value="OmpR/PhoB-type_DNA-bd"/>
</dbReference>
<feature type="DNA-binding region" description="OmpR/PhoB-type" evidence="7">
    <location>
        <begin position="124"/>
        <end position="218"/>
    </location>
</feature>
<proteinExistence type="predicted"/>
<dbReference type="Proteomes" id="UP000294599">
    <property type="component" value="Unassembled WGS sequence"/>
</dbReference>
<dbReference type="SMART" id="SM00862">
    <property type="entry name" value="Trans_reg_C"/>
    <property type="match status" value="1"/>
</dbReference>
<dbReference type="InterPro" id="IPR039420">
    <property type="entry name" value="WalR-like"/>
</dbReference>
<reference evidence="10 11" key="1">
    <citation type="submission" date="2019-03" db="EMBL/GenBank/DDBJ databases">
        <title>Genomic Encyclopedia of Type Strains, Phase IV (KMG-IV): sequencing the most valuable type-strain genomes for metagenomic binning, comparative biology and taxonomic classification.</title>
        <authorList>
            <person name="Goeker M."/>
        </authorList>
    </citation>
    <scope>NUCLEOTIDE SEQUENCE [LARGE SCALE GENOMIC DNA]</scope>
    <source>
        <strain evidence="10 11">DSM 21944</strain>
    </source>
</reference>
<dbReference type="SUPFAM" id="SSF52172">
    <property type="entry name" value="CheY-like"/>
    <property type="match status" value="1"/>
</dbReference>
<gene>
    <name evidence="10" type="ORF">EDC25_1403</name>
</gene>
<keyword evidence="4 7" id="KW-0238">DNA-binding</keyword>
<evidence type="ECO:0000256" key="5">
    <source>
        <dbReference type="ARBA" id="ARBA00023163"/>
    </source>
</evidence>
<evidence type="ECO:0000256" key="3">
    <source>
        <dbReference type="ARBA" id="ARBA00023015"/>
    </source>
</evidence>
<dbReference type="InterPro" id="IPR016032">
    <property type="entry name" value="Sig_transdc_resp-reg_C-effctor"/>
</dbReference>
<keyword evidence="3" id="KW-0805">Transcription regulation</keyword>
<dbReference type="PANTHER" id="PTHR48111">
    <property type="entry name" value="REGULATOR OF RPOS"/>
    <property type="match status" value="1"/>
</dbReference>
<dbReference type="RefSeq" id="WP_123523071.1">
    <property type="nucleotide sequence ID" value="NZ_JBHLWF010000012.1"/>
</dbReference>
<feature type="modified residue" description="4-aspartylphosphate" evidence="6">
    <location>
        <position position="51"/>
    </location>
</feature>
<keyword evidence="5" id="KW-0804">Transcription</keyword>
<evidence type="ECO:0000256" key="6">
    <source>
        <dbReference type="PROSITE-ProRule" id="PRU00169"/>
    </source>
</evidence>
<dbReference type="AlphaFoldDB" id="A0A4S3KZ90"/>
<dbReference type="GO" id="GO:0005829">
    <property type="term" value="C:cytosol"/>
    <property type="evidence" value="ECO:0007669"/>
    <property type="project" value="TreeGrafter"/>
</dbReference>
<dbReference type="PROSITE" id="PS51755">
    <property type="entry name" value="OMPR_PHOB"/>
    <property type="match status" value="1"/>
</dbReference>
<evidence type="ECO:0000259" key="8">
    <source>
        <dbReference type="PROSITE" id="PS50110"/>
    </source>
</evidence>
<evidence type="ECO:0000313" key="10">
    <source>
        <dbReference type="EMBL" id="TCS92072.1"/>
    </source>
</evidence>
<protein>
    <submittedName>
        <fullName evidence="10">Winged helix family two component transcriptional regulator</fullName>
    </submittedName>
</protein>
<evidence type="ECO:0000256" key="7">
    <source>
        <dbReference type="PROSITE-ProRule" id="PRU01091"/>
    </source>
</evidence>
<dbReference type="InterPro" id="IPR036388">
    <property type="entry name" value="WH-like_DNA-bd_sf"/>
</dbReference>
<evidence type="ECO:0000313" key="11">
    <source>
        <dbReference type="Proteomes" id="UP000294599"/>
    </source>
</evidence>
<organism evidence="10 11">
    <name type="scientific">Pseudofulvimonas gallinarii</name>
    <dbReference type="NCBI Taxonomy" id="634155"/>
    <lineage>
        <taxon>Bacteria</taxon>
        <taxon>Pseudomonadati</taxon>
        <taxon>Pseudomonadota</taxon>
        <taxon>Gammaproteobacteria</taxon>
        <taxon>Lysobacterales</taxon>
        <taxon>Rhodanobacteraceae</taxon>
        <taxon>Pseudofulvimonas</taxon>
    </lineage>
</organism>
<evidence type="ECO:0000256" key="1">
    <source>
        <dbReference type="ARBA" id="ARBA00022553"/>
    </source>
</evidence>
<dbReference type="EMBL" id="SMAF01000040">
    <property type="protein sequence ID" value="TCS92072.1"/>
    <property type="molecule type" value="Genomic_DNA"/>
</dbReference>
<dbReference type="GO" id="GO:0032993">
    <property type="term" value="C:protein-DNA complex"/>
    <property type="evidence" value="ECO:0007669"/>
    <property type="project" value="TreeGrafter"/>
</dbReference>